<sequence length="42" mass="4309">MNAVLALQGLEETGKGFEAPAITGMGSMVSYYSSCSTTCQAC</sequence>
<protein>
    <submittedName>
        <fullName evidence="1">Class III lanthipeptide</fullName>
    </submittedName>
</protein>
<name>A0AAU8JML2_9ACTN</name>
<gene>
    <name evidence="1" type="ORF">ABWK59_00180</name>
</gene>
<dbReference type="KEGG" id="kcm:ABWK59_00180"/>
<dbReference type="RefSeq" id="WP_354637098.1">
    <property type="nucleotide sequence ID" value="NZ_CP159872.1"/>
</dbReference>
<reference evidence="1" key="1">
    <citation type="submission" date="2024-06" db="EMBL/GenBank/DDBJ databases">
        <title>The genome sequences of Kitasatospora sp. strain HUAS MG31.</title>
        <authorList>
            <person name="Mo P."/>
        </authorList>
    </citation>
    <scope>NUCLEOTIDE SEQUENCE</scope>
    <source>
        <strain evidence="1">HUAS MG31</strain>
    </source>
</reference>
<proteinExistence type="predicted"/>
<organism evidence="1">
    <name type="scientific">Kitasatospora camelliae</name>
    <dbReference type="NCBI Taxonomy" id="3156397"/>
    <lineage>
        <taxon>Bacteria</taxon>
        <taxon>Bacillati</taxon>
        <taxon>Actinomycetota</taxon>
        <taxon>Actinomycetes</taxon>
        <taxon>Kitasatosporales</taxon>
        <taxon>Streptomycetaceae</taxon>
        <taxon>Kitasatospora</taxon>
    </lineage>
</organism>
<evidence type="ECO:0000313" key="1">
    <source>
        <dbReference type="EMBL" id="XCM77481.1"/>
    </source>
</evidence>
<dbReference type="EMBL" id="CP159872">
    <property type="protein sequence ID" value="XCM77481.1"/>
    <property type="molecule type" value="Genomic_DNA"/>
</dbReference>
<accession>A0AAU8JML2</accession>
<dbReference type="NCBIfam" id="NF038160">
    <property type="entry name" value="lanthi_III_c"/>
    <property type="match status" value="1"/>
</dbReference>
<dbReference type="AlphaFoldDB" id="A0AAU8JML2"/>